<gene>
    <name evidence="1" type="ORF">PGT21_026373</name>
</gene>
<protein>
    <submittedName>
        <fullName evidence="1">Uncharacterized protein</fullName>
    </submittedName>
</protein>
<evidence type="ECO:0000313" key="1">
    <source>
        <dbReference type="EMBL" id="KAA1114882.1"/>
    </source>
</evidence>
<sequence length="73" mass="8128">MGLKCGGGASFFISAGRSLPPTQPRPKVYPREQLVVDHHHLTTKPNNLFYPPAPTTPKVLIKKLKLNYRTSSQ</sequence>
<organism evidence="1 2">
    <name type="scientific">Puccinia graminis f. sp. tritici</name>
    <dbReference type="NCBI Taxonomy" id="56615"/>
    <lineage>
        <taxon>Eukaryota</taxon>
        <taxon>Fungi</taxon>
        <taxon>Dikarya</taxon>
        <taxon>Basidiomycota</taxon>
        <taxon>Pucciniomycotina</taxon>
        <taxon>Pucciniomycetes</taxon>
        <taxon>Pucciniales</taxon>
        <taxon>Pucciniaceae</taxon>
        <taxon>Puccinia</taxon>
    </lineage>
</organism>
<keyword evidence="2" id="KW-1185">Reference proteome</keyword>
<name>A0A5B0QNX2_PUCGR</name>
<dbReference type="AlphaFoldDB" id="A0A5B0QNX2"/>
<evidence type="ECO:0000313" key="2">
    <source>
        <dbReference type="Proteomes" id="UP000324748"/>
    </source>
</evidence>
<dbReference type="Proteomes" id="UP000324748">
    <property type="component" value="Unassembled WGS sequence"/>
</dbReference>
<proteinExistence type="predicted"/>
<accession>A0A5B0QNX2</accession>
<dbReference type="EMBL" id="VSWC01000014">
    <property type="protein sequence ID" value="KAA1114882.1"/>
    <property type="molecule type" value="Genomic_DNA"/>
</dbReference>
<comment type="caution">
    <text evidence="1">The sequence shown here is derived from an EMBL/GenBank/DDBJ whole genome shotgun (WGS) entry which is preliminary data.</text>
</comment>
<reference evidence="1 2" key="1">
    <citation type="submission" date="2019-05" db="EMBL/GenBank/DDBJ databases">
        <title>Emergence of the Ug99 lineage of the wheat stem rust pathogen through somatic hybridization.</title>
        <authorList>
            <person name="Li F."/>
            <person name="Upadhyaya N.M."/>
            <person name="Sperschneider J."/>
            <person name="Matny O."/>
            <person name="Nguyen-Phuc H."/>
            <person name="Mago R."/>
            <person name="Raley C."/>
            <person name="Miller M.E."/>
            <person name="Silverstein K.A.T."/>
            <person name="Henningsen E."/>
            <person name="Hirsch C.D."/>
            <person name="Visser B."/>
            <person name="Pretorius Z.A."/>
            <person name="Steffenson B.J."/>
            <person name="Schwessinger B."/>
            <person name="Dodds P.N."/>
            <person name="Figueroa M."/>
        </authorList>
    </citation>
    <scope>NUCLEOTIDE SEQUENCE [LARGE SCALE GENOMIC DNA]</scope>
    <source>
        <strain evidence="1">21-0</strain>
    </source>
</reference>